<evidence type="ECO:0000256" key="3">
    <source>
        <dbReference type="ARBA" id="ARBA00022723"/>
    </source>
</evidence>
<dbReference type="GO" id="GO:0051603">
    <property type="term" value="P:proteolysis involved in protein catabolic process"/>
    <property type="evidence" value="ECO:0007669"/>
    <property type="project" value="TreeGrafter"/>
</dbReference>
<dbReference type="GO" id="GO:0016020">
    <property type="term" value="C:membrane"/>
    <property type="evidence" value="ECO:0007669"/>
    <property type="project" value="TreeGrafter"/>
</dbReference>
<organism evidence="9 10">
    <name type="scientific">Tistrella mobilis</name>
    <dbReference type="NCBI Taxonomy" id="171437"/>
    <lineage>
        <taxon>Bacteria</taxon>
        <taxon>Pseudomonadati</taxon>
        <taxon>Pseudomonadota</taxon>
        <taxon>Alphaproteobacteria</taxon>
        <taxon>Geminicoccales</taxon>
        <taxon>Geminicoccaceae</taxon>
        <taxon>Tistrella</taxon>
    </lineage>
</organism>
<sequence>MPAAPVIAPASDRDPYPARRSRRMHGLRRLIGAAVIGVMAAGCAGGPASSQGFNLIGDEQASKMGAEEHPKLVKAFGGEYKDEKLQRYVEDIGFRLMAVTEMKDQPFTFTIIDSPIVNAFALPGGYVHVTRGLIALAHDEAELAGVMAHEIGHVTARHSAQRMSTGMIAQVGAGLLGAVLGSSTVANIANMGAQVYLQSYSRDQEFEADERGTRYLQAAGYDPGAMASFLQRLNDYSGYEAKLRGQDNPAEQFNLMASHPRTPDRVARAVQLAGGATGVRPVEPQLEAIDGMVYGSSRAQGVINGRSFKHPELRFAFEAPPSYAIINSDENITGYGPDGARFVFDMARAPRNMALTDVLARSAAEGQPRLQNVERITVNGMDGATGVARVRDRSGTTLEVRPIILRADADTVYRVQLITPVDVLPKVQEDLRRFTYSFHRLTEAEARAVKPLRLDVVTVKRGDTVDSLVKRMALNEDPEGLFRLLNGLKPGETPEPGTRVRLVVQ</sequence>
<dbReference type="Proteomes" id="UP000075787">
    <property type="component" value="Unassembled WGS sequence"/>
</dbReference>
<keyword evidence="7" id="KW-0472">Membrane</keyword>
<dbReference type="GO" id="GO:0046872">
    <property type="term" value="F:metal ion binding"/>
    <property type="evidence" value="ECO:0007669"/>
    <property type="project" value="UniProtKB-KW"/>
</dbReference>
<gene>
    <name evidence="9" type="ORF">AUP44_03515</name>
</gene>
<dbReference type="InterPro" id="IPR001915">
    <property type="entry name" value="Peptidase_M48"/>
</dbReference>
<dbReference type="AlphaFoldDB" id="A0A162LCY6"/>
<dbReference type="CDD" id="cd07333">
    <property type="entry name" value="M48C_bepA_like"/>
    <property type="match status" value="1"/>
</dbReference>
<feature type="transmembrane region" description="Helical" evidence="7">
    <location>
        <begin position="30"/>
        <end position="48"/>
    </location>
</feature>
<evidence type="ECO:0000259" key="8">
    <source>
        <dbReference type="Pfam" id="PF01435"/>
    </source>
</evidence>
<dbReference type="Pfam" id="PF01435">
    <property type="entry name" value="Peptidase_M48"/>
    <property type="match status" value="1"/>
</dbReference>
<protein>
    <recommendedName>
        <fullName evidence="8">Peptidase M48 domain-containing protein</fullName>
    </recommendedName>
</protein>
<keyword evidence="3" id="KW-0479">Metal-binding</keyword>
<dbReference type="OrthoDB" id="9810445at2"/>
<dbReference type="PANTHER" id="PTHR22726:SF1">
    <property type="entry name" value="METALLOENDOPEPTIDASE OMA1, MITOCHONDRIAL"/>
    <property type="match status" value="1"/>
</dbReference>
<evidence type="ECO:0000256" key="5">
    <source>
        <dbReference type="ARBA" id="ARBA00022833"/>
    </source>
</evidence>
<evidence type="ECO:0000256" key="7">
    <source>
        <dbReference type="SAM" id="Phobius"/>
    </source>
</evidence>
<keyword evidence="2" id="KW-0645">Protease</keyword>
<accession>A0A162LCY6</accession>
<evidence type="ECO:0000313" key="9">
    <source>
        <dbReference type="EMBL" id="KYO54377.1"/>
    </source>
</evidence>
<keyword evidence="4" id="KW-0378">Hydrolase</keyword>
<dbReference type="Gene3D" id="3.30.2010.10">
    <property type="entry name" value="Metalloproteases ('zincins'), catalytic domain"/>
    <property type="match status" value="1"/>
</dbReference>
<dbReference type="EMBL" id="LPZR01000090">
    <property type="protein sequence ID" value="KYO54377.1"/>
    <property type="molecule type" value="Genomic_DNA"/>
</dbReference>
<dbReference type="InterPro" id="IPR051156">
    <property type="entry name" value="Mito/Outer_Membr_Metalloprot"/>
</dbReference>
<comment type="cofactor">
    <cofactor evidence="1">
        <name>Zn(2+)</name>
        <dbReference type="ChEBI" id="CHEBI:29105"/>
    </cofactor>
</comment>
<feature type="domain" description="Peptidase M48" evidence="8">
    <location>
        <begin position="84"/>
        <end position="270"/>
    </location>
</feature>
<proteinExistence type="predicted"/>
<evidence type="ECO:0000256" key="4">
    <source>
        <dbReference type="ARBA" id="ARBA00022801"/>
    </source>
</evidence>
<reference evidence="9 10" key="1">
    <citation type="submission" date="2015-12" db="EMBL/GenBank/DDBJ databases">
        <title>Genome sequence of Tistrella mobilis MCCC 1A02139.</title>
        <authorList>
            <person name="Lu L."/>
            <person name="Lai Q."/>
            <person name="Shao Z."/>
            <person name="Qian P."/>
        </authorList>
    </citation>
    <scope>NUCLEOTIDE SEQUENCE [LARGE SCALE GENOMIC DNA]</scope>
    <source>
        <strain evidence="9 10">MCCC 1A02139</strain>
    </source>
</reference>
<keyword evidence="7" id="KW-0812">Transmembrane</keyword>
<evidence type="ECO:0000256" key="1">
    <source>
        <dbReference type="ARBA" id="ARBA00001947"/>
    </source>
</evidence>
<keyword evidence="6" id="KW-0482">Metalloprotease</keyword>
<evidence type="ECO:0000256" key="6">
    <source>
        <dbReference type="ARBA" id="ARBA00023049"/>
    </source>
</evidence>
<name>A0A162LCY6_9PROT</name>
<keyword evidence="7" id="KW-1133">Transmembrane helix</keyword>
<dbReference type="GO" id="GO:0004222">
    <property type="term" value="F:metalloendopeptidase activity"/>
    <property type="evidence" value="ECO:0007669"/>
    <property type="project" value="InterPro"/>
</dbReference>
<evidence type="ECO:0000313" key="10">
    <source>
        <dbReference type="Proteomes" id="UP000075787"/>
    </source>
</evidence>
<evidence type="ECO:0000256" key="2">
    <source>
        <dbReference type="ARBA" id="ARBA00022670"/>
    </source>
</evidence>
<comment type="caution">
    <text evidence="9">The sequence shown here is derived from an EMBL/GenBank/DDBJ whole genome shotgun (WGS) entry which is preliminary data.</text>
</comment>
<dbReference type="GeneID" id="97243850"/>
<keyword evidence="5" id="KW-0862">Zinc</keyword>
<dbReference type="PANTHER" id="PTHR22726">
    <property type="entry name" value="METALLOENDOPEPTIDASE OMA1"/>
    <property type="match status" value="1"/>
</dbReference>
<dbReference type="RefSeq" id="WP_062763109.1">
    <property type="nucleotide sequence ID" value="NZ_CP121045.1"/>
</dbReference>